<reference evidence="8 9" key="2">
    <citation type="submission" date="2020-07" db="EMBL/GenBank/DDBJ databases">
        <title>Genome assembly of wild tea tree DASZ reveals pedigree and selection history of tea varieties.</title>
        <authorList>
            <person name="Zhang W."/>
        </authorList>
    </citation>
    <scope>NUCLEOTIDE SEQUENCE [LARGE SCALE GENOMIC DNA]</scope>
    <source>
        <strain evidence="9">cv. G240</strain>
        <tissue evidence="8">Leaf</tissue>
    </source>
</reference>
<dbReference type="GO" id="GO:0004672">
    <property type="term" value="F:protein kinase activity"/>
    <property type="evidence" value="ECO:0007669"/>
    <property type="project" value="InterPro"/>
</dbReference>
<evidence type="ECO:0000256" key="5">
    <source>
        <dbReference type="PROSITE-ProRule" id="PRU10141"/>
    </source>
</evidence>
<proteinExistence type="predicted"/>
<dbReference type="InterPro" id="IPR011009">
    <property type="entry name" value="Kinase-like_dom_sf"/>
</dbReference>
<gene>
    <name evidence="8" type="ORF">HYC85_015145</name>
</gene>
<dbReference type="PANTHER" id="PTHR47976:SF30">
    <property type="entry name" value="RECEPTOR-LIKE SERINE_THREONINE-PROTEIN KINASE"/>
    <property type="match status" value="1"/>
</dbReference>
<feature type="binding site" evidence="5">
    <location>
        <position position="230"/>
    </location>
    <ligand>
        <name>ATP</name>
        <dbReference type="ChEBI" id="CHEBI:30616"/>
    </ligand>
</feature>
<dbReference type="FunFam" id="3.30.200.20:FF:000178">
    <property type="entry name" value="serine/threonine-protein kinase PBS1-like"/>
    <property type="match status" value="1"/>
</dbReference>
<feature type="transmembrane region" description="Helical" evidence="6">
    <location>
        <begin position="145"/>
        <end position="168"/>
    </location>
</feature>
<keyword evidence="6" id="KW-0472">Membrane</keyword>
<dbReference type="Proteomes" id="UP000593564">
    <property type="component" value="Unassembled WGS sequence"/>
</dbReference>
<organism evidence="8 9">
    <name type="scientific">Camellia sinensis</name>
    <name type="common">Tea plant</name>
    <name type="synonym">Thea sinensis</name>
    <dbReference type="NCBI Taxonomy" id="4442"/>
    <lineage>
        <taxon>Eukaryota</taxon>
        <taxon>Viridiplantae</taxon>
        <taxon>Streptophyta</taxon>
        <taxon>Embryophyta</taxon>
        <taxon>Tracheophyta</taxon>
        <taxon>Spermatophyta</taxon>
        <taxon>Magnoliopsida</taxon>
        <taxon>eudicotyledons</taxon>
        <taxon>Gunneridae</taxon>
        <taxon>Pentapetalae</taxon>
        <taxon>asterids</taxon>
        <taxon>Ericales</taxon>
        <taxon>Theaceae</taxon>
        <taxon>Camellia</taxon>
    </lineage>
</organism>
<dbReference type="InterPro" id="IPR001245">
    <property type="entry name" value="Ser-Thr/Tyr_kinase_cat_dom"/>
</dbReference>
<keyword evidence="9" id="KW-1185">Reference proteome</keyword>
<evidence type="ECO:0000256" key="2">
    <source>
        <dbReference type="ARBA" id="ARBA00022729"/>
    </source>
</evidence>
<evidence type="ECO:0000313" key="9">
    <source>
        <dbReference type="Proteomes" id="UP000593564"/>
    </source>
</evidence>
<accession>A0A7J7HBI6</accession>
<comment type="caution">
    <text evidence="8">The sequence shown here is derived from an EMBL/GenBank/DDBJ whole genome shotgun (WGS) entry which is preliminary data.</text>
</comment>
<dbReference type="EMBL" id="JACBKZ010000006">
    <property type="protein sequence ID" value="KAF5949188.1"/>
    <property type="molecule type" value="Genomic_DNA"/>
</dbReference>
<evidence type="ECO:0000256" key="6">
    <source>
        <dbReference type="SAM" id="Phobius"/>
    </source>
</evidence>
<keyword evidence="4 5" id="KW-0067">ATP-binding</keyword>
<evidence type="ECO:0000256" key="1">
    <source>
        <dbReference type="ARBA" id="ARBA00022679"/>
    </source>
</evidence>
<dbReference type="AlphaFoldDB" id="A0A7J7HBI6"/>
<dbReference type="GO" id="GO:0005524">
    <property type="term" value="F:ATP binding"/>
    <property type="evidence" value="ECO:0007669"/>
    <property type="project" value="UniProtKB-UniRule"/>
</dbReference>
<evidence type="ECO:0000256" key="4">
    <source>
        <dbReference type="ARBA" id="ARBA00022840"/>
    </source>
</evidence>
<keyword evidence="6" id="KW-1133">Transmembrane helix</keyword>
<dbReference type="PANTHER" id="PTHR47976">
    <property type="entry name" value="G-TYPE LECTIN S-RECEPTOR-LIKE SERINE/THREONINE-PROTEIN KINASE SD2-5"/>
    <property type="match status" value="1"/>
</dbReference>
<dbReference type="InterPro" id="IPR017441">
    <property type="entry name" value="Protein_kinase_ATP_BS"/>
</dbReference>
<dbReference type="PROSITE" id="PS50011">
    <property type="entry name" value="PROTEIN_KINASE_DOM"/>
    <property type="match status" value="1"/>
</dbReference>
<sequence>MACGNYGIYSPNRQCGCLEEIATGNTSMQINSRQSNLGCSPVTPISCNRSQYHILSELKNFSYFYFNMKYKNGSNYYIDEKSELEDCKKSCLKNYSCKAALFAHDWTIIQRKGRDDKVVIFLKLQKSPIPSPTNSPPKKSTNIRVILGSGLGAFFGVCFMVAACIFIFKNKGESEGPDEFFIDQVPGLHLRFSCKELRAMTSNFDNKLGKGGFGLVFQGILSNGTKVAVKRLNGFGQVKKLVEVETIGNTHYFNLVRVLRFCAEKSYRLLVYEYMSNGSLDT</sequence>
<name>A0A7J7HBI6_CAMSI</name>
<evidence type="ECO:0000313" key="8">
    <source>
        <dbReference type="EMBL" id="KAF5949188.1"/>
    </source>
</evidence>
<protein>
    <recommendedName>
        <fullName evidence="7">Protein kinase domain-containing protein</fullName>
    </recommendedName>
</protein>
<reference evidence="9" key="1">
    <citation type="journal article" date="2020" name="Nat. Commun.">
        <title>Genome assembly of wild tea tree DASZ reveals pedigree and selection history of tea varieties.</title>
        <authorList>
            <person name="Zhang W."/>
            <person name="Zhang Y."/>
            <person name="Qiu H."/>
            <person name="Guo Y."/>
            <person name="Wan H."/>
            <person name="Zhang X."/>
            <person name="Scossa F."/>
            <person name="Alseekh S."/>
            <person name="Zhang Q."/>
            <person name="Wang P."/>
            <person name="Xu L."/>
            <person name="Schmidt M.H."/>
            <person name="Jia X."/>
            <person name="Li D."/>
            <person name="Zhu A."/>
            <person name="Guo F."/>
            <person name="Chen W."/>
            <person name="Ni D."/>
            <person name="Usadel B."/>
            <person name="Fernie A.R."/>
            <person name="Wen W."/>
        </authorList>
    </citation>
    <scope>NUCLEOTIDE SEQUENCE [LARGE SCALE GENOMIC DNA]</scope>
    <source>
        <strain evidence="9">cv. G240</strain>
    </source>
</reference>
<dbReference type="Gene3D" id="3.30.200.20">
    <property type="entry name" value="Phosphorylase Kinase, domain 1"/>
    <property type="match status" value="1"/>
</dbReference>
<keyword evidence="3 5" id="KW-0547">Nucleotide-binding</keyword>
<dbReference type="PROSITE" id="PS00107">
    <property type="entry name" value="PROTEIN_KINASE_ATP"/>
    <property type="match status" value="1"/>
</dbReference>
<keyword evidence="6" id="KW-0812">Transmembrane</keyword>
<evidence type="ECO:0000259" key="7">
    <source>
        <dbReference type="PROSITE" id="PS50011"/>
    </source>
</evidence>
<dbReference type="Pfam" id="PF07714">
    <property type="entry name" value="PK_Tyr_Ser-Thr"/>
    <property type="match status" value="1"/>
</dbReference>
<dbReference type="InterPro" id="IPR000719">
    <property type="entry name" value="Prot_kinase_dom"/>
</dbReference>
<dbReference type="InterPro" id="IPR051343">
    <property type="entry name" value="G-type_lectin_kinases/EP1-like"/>
</dbReference>
<evidence type="ECO:0000256" key="3">
    <source>
        <dbReference type="ARBA" id="ARBA00022741"/>
    </source>
</evidence>
<keyword evidence="1" id="KW-0808">Transferase</keyword>
<dbReference type="SUPFAM" id="SSF56112">
    <property type="entry name" value="Protein kinase-like (PK-like)"/>
    <property type="match status" value="1"/>
</dbReference>
<feature type="domain" description="Protein kinase" evidence="7">
    <location>
        <begin position="202"/>
        <end position="282"/>
    </location>
</feature>
<keyword evidence="2" id="KW-0732">Signal</keyword>